<accession>A0A0F7SKW3</accession>
<feature type="transmembrane region" description="Helical" evidence="6">
    <location>
        <begin position="26"/>
        <end position="45"/>
    </location>
</feature>
<dbReference type="GO" id="GO:0016020">
    <property type="term" value="C:membrane"/>
    <property type="evidence" value="ECO:0007669"/>
    <property type="project" value="UniProtKB-SubCell"/>
</dbReference>
<feature type="region of interest" description="Disordered" evidence="7">
    <location>
        <begin position="187"/>
        <end position="207"/>
    </location>
</feature>
<evidence type="ECO:0000256" key="1">
    <source>
        <dbReference type="ARBA" id="ARBA00004141"/>
    </source>
</evidence>
<dbReference type="PANTHER" id="PTHR11266:SF17">
    <property type="entry name" value="PROTEIN MPV17"/>
    <property type="match status" value="1"/>
</dbReference>
<evidence type="ECO:0000313" key="8">
    <source>
        <dbReference type="EMBL" id="CED82026.1"/>
    </source>
</evidence>
<evidence type="ECO:0000256" key="3">
    <source>
        <dbReference type="ARBA" id="ARBA00022692"/>
    </source>
</evidence>
<evidence type="ECO:0000256" key="2">
    <source>
        <dbReference type="ARBA" id="ARBA00006824"/>
    </source>
</evidence>
<organism evidence="8">
    <name type="scientific">Phaffia rhodozyma</name>
    <name type="common">Yeast</name>
    <name type="synonym">Xanthophyllomyces dendrorhous</name>
    <dbReference type="NCBI Taxonomy" id="264483"/>
    <lineage>
        <taxon>Eukaryota</taxon>
        <taxon>Fungi</taxon>
        <taxon>Dikarya</taxon>
        <taxon>Basidiomycota</taxon>
        <taxon>Agaricomycotina</taxon>
        <taxon>Tremellomycetes</taxon>
        <taxon>Cystofilobasidiales</taxon>
        <taxon>Mrakiaceae</taxon>
        <taxon>Phaffia</taxon>
    </lineage>
</organism>
<dbReference type="Pfam" id="PF04117">
    <property type="entry name" value="Mpv17_PMP22"/>
    <property type="match status" value="1"/>
</dbReference>
<name>A0A0F7SKW3_PHARH</name>
<comment type="similarity">
    <text evidence="2 6">Belongs to the peroxisomal membrane protein PXMP2/4 family.</text>
</comment>
<sequence>MSSGDILSQRIFERNEKHDFARSGRFAAYGFIFHAPVLAQWFKFVDKIKFKSKASALGSKVLLDQTIWGPWSVSMFLSVMSLMEGKTVHEAIERVQVGFWPIYLSGGVLFIPTAFLTYSIIPLAHRGLFLQGVGLGWNTYLSYANHAVGDRVVDIEAQHPEPHSSLRPHEHPHPTIIHPSTLMNNPFSLSAPSTPSPPSQTPLAKLD</sequence>
<comment type="subcellular location">
    <subcellularLocation>
        <location evidence="1">Membrane</location>
        <topology evidence="1">Multi-pass membrane protein</topology>
    </subcellularLocation>
</comment>
<keyword evidence="3 6" id="KW-0812">Transmembrane</keyword>
<evidence type="ECO:0000256" key="4">
    <source>
        <dbReference type="ARBA" id="ARBA00022989"/>
    </source>
</evidence>
<reference evidence="8" key="1">
    <citation type="submission" date="2014-08" db="EMBL/GenBank/DDBJ databases">
        <authorList>
            <person name="Sharma Rahul"/>
            <person name="Thines Marco"/>
        </authorList>
    </citation>
    <scope>NUCLEOTIDE SEQUENCE</scope>
</reference>
<evidence type="ECO:0000256" key="5">
    <source>
        <dbReference type="ARBA" id="ARBA00023136"/>
    </source>
</evidence>
<dbReference type="EMBL" id="LN483124">
    <property type="protein sequence ID" value="CED82026.1"/>
    <property type="molecule type" value="Genomic_DNA"/>
</dbReference>
<evidence type="ECO:0000256" key="6">
    <source>
        <dbReference type="RuleBase" id="RU363053"/>
    </source>
</evidence>
<keyword evidence="5 6" id="KW-0472">Membrane</keyword>
<dbReference type="InterPro" id="IPR007248">
    <property type="entry name" value="Mpv17_PMP22"/>
</dbReference>
<dbReference type="AlphaFoldDB" id="A0A0F7SKW3"/>
<dbReference type="GO" id="GO:0005739">
    <property type="term" value="C:mitochondrion"/>
    <property type="evidence" value="ECO:0007669"/>
    <property type="project" value="TreeGrafter"/>
</dbReference>
<evidence type="ECO:0000256" key="7">
    <source>
        <dbReference type="SAM" id="MobiDB-lite"/>
    </source>
</evidence>
<feature type="transmembrane region" description="Helical" evidence="6">
    <location>
        <begin position="103"/>
        <end position="121"/>
    </location>
</feature>
<protein>
    <submittedName>
        <fullName evidence="8">Peroxisomal membrane protein MPV17 and related proteins</fullName>
    </submittedName>
</protein>
<proteinExistence type="inferred from homology"/>
<dbReference type="PANTHER" id="PTHR11266">
    <property type="entry name" value="PEROXISOMAL MEMBRANE PROTEIN 2, PXMP2 MPV17"/>
    <property type="match status" value="1"/>
</dbReference>
<keyword evidence="4 6" id="KW-1133">Transmembrane helix</keyword>